<comment type="caution">
    <text evidence="1">The sequence shown here is derived from an EMBL/GenBank/DDBJ whole genome shotgun (WGS) entry which is preliminary data.</text>
</comment>
<evidence type="ECO:0000313" key="2">
    <source>
        <dbReference type="Proteomes" id="UP001595733"/>
    </source>
</evidence>
<sequence length="197" mass="23446">MPKIPLTILKELGTKGIDYAKKNPETVKTALAAAPLMLKGLKELNDKKHEWHLNKMKKKTELGKVEYRDIRYMRYQDHILPNLDAYTYMKLDECISEVESFIIRLSDEMTVIKRPKLMPRIAKWQKVKAQLESHRDVRFYTELMRINEDATYESDFLSKNVQEHFRELPTLDGRKEFVLQFTNKDEEKVAMDFLKYN</sequence>
<keyword evidence="2" id="KW-1185">Reference proteome</keyword>
<gene>
    <name evidence="1" type="ORF">ACFO0S_11050</name>
</gene>
<dbReference type="Proteomes" id="UP001595733">
    <property type="component" value="Unassembled WGS sequence"/>
</dbReference>
<protein>
    <submittedName>
        <fullName evidence="1">Uncharacterized protein</fullName>
    </submittedName>
</protein>
<accession>A0ABV8UX81</accession>
<reference evidence="2" key="1">
    <citation type="journal article" date="2019" name="Int. J. Syst. Evol. Microbiol.">
        <title>The Global Catalogue of Microorganisms (GCM) 10K type strain sequencing project: providing services to taxonomists for standard genome sequencing and annotation.</title>
        <authorList>
            <consortium name="The Broad Institute Genomics Platform"/>
            <consortium name="The Broad Institute Genome Sequencing Center for Infectious Disease"/>
            <person name="Wu L."/>
            <person name="Ma J."/>
        </authorList>
    </citation>
    <scope>NUCLEOTIDE SEQUENCE [LARGE SCALE GENOMIC DNA]</scope>
    <source>
        <strain evidence="2">CCUG 50353</strain>
    </source>
</reference>
<organism evidence="1 2">
    <name type="scientific">Chryseomicrobium palamuruense</name>
    <dbReference type="NCBI Taxonomy" id="682973"/>
    <lineage>
        <taxon>Bacteria</taxon>
        <taxon>Bacillati</taxon>
        <taxon>Bacillota</taxon>
        <taxon>Bacilli</taxon>
        <taxon>Bacillales</taxon>
        <taxon>Caryophanaceae</taxon>
        <taxon>Chryseomicrobium</taxon>
    </lineage>
</organism>
<dbReference type="EMBL" id="JBHSEF010000023">
    <property type="protein sequence ID" value="MFC4355590.1"/>
    <property type="molecule type" value="Genomic_DNA"/>
</dbReference>
<evidence type="ECO:0000313" key="1">
    <source>
        <dbReference type="EMBL" id="MFC4355590.1"/>
    </source>
</evidence>
<proteinExistence type="predicted"/>
<dbReference type="RefSeq" id="WP_378142108.1">
    <property type="nucleotide sequence ID" value="NZ_JBHSEF010000023.1"/>
</dbReference>
<name>A0ABV8UX81_9BACL</name>